<dbReference type="PANTHER" id="PTHR11215">
    <property type="entry name" value="METAL DEPENDENT HYDROLASE - RELATED"/>
    <property type="match status" value="1"/>
</dbReference>
<keyword evidence="3" id="KW-1185">Reference proteome</keyword>
<protein>
    <submittedName>
        <fullName evidence="4">Uncharacterized protein</fullName>
    </submittedName>
</protein>
<dbReference type="PANTHER" id="PTHR11215:SF1">
    <property type="entry name" value="MYG1 EXONUCLEASE"/>
    <property type="match status" value="1"/>
</dbReference>
<evidence type="ECO:0000313" key="3">
    <source>
        <dbReference type="Proteomes" id="UP000887572"/>
    </source>
</evidence>
<dbReference type="GO" id="GO:0005634">
    <property type="term" value="C:nucleus"/>
    <property type="evidence" value="ECO:0007669"/>
    <property type="project" value="TreeGrafter"/>
</dbReference>
<evidence type="ECO:0000256" key="1">
    <source>
        <dbReference type="ARBA" id="ARBA00010105"/>
    </source>
</evidence>
<feature type="compositionally biased region" description="Polar residues" evidence="2">
    <location>
        <begin position="203"/>
        <end position="235"/>
    </location>
</feature>
<sequence length="663" mass="74141">MVRKRLPPELVYEITRCVRAHDGWFGVYASTRMLQNFLSLRLEKWAEIGLINIFDILRAKEEAALQSDSGINLTHKEIRDVFMIEKDVNDLRSFFTVFKATTIPGDVMTRYVALDPSVSLFYDTIHTFLQKYSTSRNAPPPLPTTPIPLNVPRLSLPARGPNPDQTHGIERPVSRWLQANRLPASIQMYGEPNIAPVPPVRRTPQSDVGSAVSHHSVTKNRPQLTTKVGRPSTSAPKPPLNRPSASTAKFHTSVNVVPHGRPSASTAQIRDEPCAGITLHTSTHGPHARPSAGEKKSDFAETMQSIVGLPFQTKLSSAGLIYAHYGKAVIGSILGLPAEDADVGKLYEQIYKKFVEAIDAIDNGVNQFDGLPRYQLSSTFGSRVEHCNPAWNEEAPDPEKGFQKAMAIVEEEFEQRVRSLHTAWLPARSIVLAAVENRNERWVREQRKGVWLETPFGTQIAFFSDWHFFRQHLRGTNFKSVTQTSQTSPSHLIRPSTKKCLTTKLTSRTPPPPLSSYRSSNGTSSNGGSRSSRHRTSAAALGPQTLYPSRRDPYPAPRSYDSSSRGRDYERGGSSRHHSASTSSKKHYGFSSVERNPYISPAHESSQSLLCRRRRQEKNGTVREGTNRMLQQRDDQNGVVRNAKLRHLRHAAELCRMDVDVPI</sequence>
<feature type="compositionally biased region" description="Low complexity" evidence="2">
    <location>
        <begin position="498"/>
        <end position="508"/>
    </location>
</feature>
<reference evidence="4" key="1">
    <citation type="submission" date="2022-11" db="UniProtKB">
        <authorList>
            <consortium name="WormBaseParasite"/>
        </authorList>
    </citation>
    <scope>IDENTIFICATION</scope>
</reference>
<proteinExistence type="inferred from homology"/>
<dbReference type="Proteomes" id="UP000887572">
    <property type="component" value="Unplaced"/>
</dbReference>
<dbReference type="AlphaFoldDB" id="A0A914H3J4"/>
<organism evidence="3 4">
    <name type="scientific">Globodera rostochiensis</name>
    <name type="common">Golden nematode worm</name>
    <name type="synonym">Heterodera rostochiensis</name>
    <dbReference type="NCBI Taxonomy" id="31243"/>
    <lineage>
        <taxon>Eukaryota</taxon>
        <taxon>Metazoa</taxon>
        <taxon>Ecdysozoa</taxon>
        <taxon>Nematoda</taxon>
        <taxon>Chromadorea</taxon>
        <taxon>Rhabditida</taxon>
        <taxon>Tylenchina</taxon>
        <taxon>Tylenchomorpha</taxon>
        <taxon>Tylenchoidea</taxon>
        <taxon>Heteroderidae</taxon>
        <taxon>Heteroderinae</taxon>
        <taxon>Globodera</taxon>
    </lineage>
</organism>
<feature type="compositionally biased region" description="Basic residues" evidence="2">
    <location>
        <begin position="574"/>
        <end position="588"/>
    </location>
</feature>
<feature type="compositionally biased region" description="Low complexity" evidence="2">
    <location>
        <begin position="515"/>
        <end position="530"/>
    </location>
</feature>
<evidence type="ECO:0000256" key="2">
    <source>
        <dbReference type="SAM" id="MobiDB-lite"/>
    </source>
</evidence>
<comment type="similarity">
    <text evidence="1">Belongs to the MYG1 family.</text>
</comment>
<dbReference type="InterPro" id="IPR003226">
    <property type="entry name" value="MYG1_exonuclease"/>
</dbReference>
<dbReference type="Pfam" id="PF03690">
    <property type="entry name" value="MYG1_exonuc"/>
    <property type="match status" value="1"/>
</dbReference>
<feature type="region of interest" description="Disordered" evidence="2">
    <location>
        <begin position="480"/>
        <end position="637"/>
    </location>
</feature>
<name>A0A914H3J4_GLORO</name>
<accession>A0A914H3J4</accession>
<dbReference type="GO" id="GO:0005737">
    <property type="term" value="C:cytoplasm"/>
    <property type="evidence" value="ECO:0007669"/>
    <property type="project" value="TreeGrafter"/>
</dbReference>
<evidence type="ECO:0000313" key="4">
    <source>
        <dbReference type="WBParaSite" id="Gr19_v10_g13518.t1"/>
    </source>
</evidence>
<feature type="compositionally biased region" description="Polar residues" evidence="2">
    <location>
        <begin position="480"/>
        <end position="490"/>
    </location>
</feature>
<feature type="compositionally biased region" description="Basic and acidic residues" evidence="2">
    <location>
        <begin position="564"/>
        <end position="573"/>
    </location>
</feature>
<feature type="region of interest" description="Disordered" evidence="2">
    <location>
        <begin position="193"/>
        <end position="246"/>
    </location>
</feature>
<dbReference type="WBParaSite" id="Gr19_v10_g13518.t1">
    <property type="protein sequence ID" value="Gr19_v10_g13518.t1"/>
    <property type="gene ID" value="Gr19_v10_g13518"/>
</dbReference>